<evidence type="ECO:0000313" key="14">
    <source>
        <dbReference type="Proteomes" id="UP001583280"/>
    </source>
</evidence>
<evidence type="ECO:0000256" key="1">
    <source>
        <dbReference type="ARBA" id="ARBA00004496"/>
    </source>
</evidence>
<dbReference type="GO" id="GO:0141101">
    <property type="term" value="F:tRNA(Ser) (uridine(44)-2'-O-)-methyltransferase activity"/>
    <property type="evidence" value="ECO:0007669"/>
    <property type="project" value="UniProtKB-EC"/>
</dbReference>
<sequence>MAEDYPADAAPLLVDSGPSTSSSTSTASSSTPPFVSHSPPEISWTPMLHQACTFPPSIFQHVMLNFIKNPNNNTSWLVRADVTLDQTTGPFKLAHHHDAQKTADVVKIGNSVLLGSPRPTGRPAINHIPCFPGYKLSRMMVRTLVPRNTLRDDPLDQTCLWYTKHDPGGVIWSLVVYIPHGEKHDLPFYHPKVRGVAHLHHWTPEKASSVSDSESTSRSGSGSVSVHFLFFDPVDRADTKLARTALHLLSVLHKHGKGQAAGYKKRVHHDLVISQPRFQDRYALLKIKYASTLVSGWAERTDPSKHVFEDLGIAAFLIELWADMYDTTKQMGVEKTKKKEVADMGIDSRKEDKPLFPGFVDIGCGNGLLVHILRQEGYHGWGFDARDRRSWDTYKAPPPQPGQEEPLQVKVLLPALASPTLPDLSSTSGSSSPTTPLIHDGVFPAGTFIISNHADELTPWTPLLAAYSSCPFLMIPCCSHNLSGAKFRALPPRDKTKPHSAYASLVDWVAQIAEACGYHIETEMLRIPSTRNTALLGRVRTMPWNQVDLNQVVDRFGGCAGYLESVMQLVKGGPRGH</sequence>
<accession>A0ABR3ZM10</accession>
<dbReference type="Pfam" id="PF07757">
    <property type="entry name" value="AdoMet_MTase"/>
    <property type="match status" value="2"/>
</dbReference>
<feature type="compositionally biased region" description="Low complexity" evidence="12">
    <location>
        <begin position="16"/>
        <end position="33"/>
    </location>
</feature>
<dbReference type="Proteomes" id="UP001583280">
    <property type="component" value="Unassembled WGS sequence"/>
</dbReference>
<proteinExistence type="inferred from homology"/>
<keyword evidence="5 11" id="KW-0963">Cytoplasm</keyword>
<evidence type="ECO:0000256" key="4">
    <source>
        <dbReference type="ARBA" id="ARBA00017788"/>
    </source>
</evidence>
<dbReference type="EC" id="2.1.1.211" evidence="3 11"/>
<comment type="subcellular location">
    <subcellularLocation>
        <location evidence="1 11">Cytoplasm</location>
    </subcellularLocation>
</comment>
<keyword evidence="8 11" id="KW-0949">S-adenosyl-L-methionine</keyword>
<dbReference type="PANTHER" id="PTHR21210:SF0">
    <property type="entry name" value="TRNA (URACIL-O(2)-)-METHYLTRANSFERASE-RELATED"/>
    <property type="match status" value="1"/>
</dbReference>
<dbReference type="PANTHER" id="PTHR21210">
    <property type="entry name" value="TRNA (URACIL-O(2)-)-METHYLTRANSFERASE-RELATED"/>
    <property type="match status" value="1"/>
</dbReference>
<evidence type="ECO:0000256" key="8">
    <source>
        <dbReference type="ARBA" id="ARBA00022691"/>
    </source>
</evidence>
<evidence type="ECO:0000313" key="13">
    <source>
        <dbReference type="EMBL" id="KAL1901202.1"/>
    </source>
</evidence>
<keyword evidence="6 11" id="KW-0489">Methyltransferase</keyword>
<evidence type="ECO:0000256" key="12">
    <source>
        <dbReference type="SAM" id="MobiDB-lite"/>
    </source>
</evidence>
<comment type="caution">
    <text evidence="13">The sequence shown here is derived from an EMBL/GenBank/DDBJ whole genome shotgun (WGS) entry which is preliminary data.</text>
</comment>
<keyword evidence="9 11" id="KW-0819">tRNA processing</keyword>
<comment type="catalytic activity">
    <reaction evidence="10 11">
        <text>uridine(44) in tRNA(Ser) + S-adenosyl-L-methionine = 2'-O-methyluridine(44) in tRNA(Ser) + S-adenosyl-L-homocysteine + H(+)</text>
        <dbReference type="Rhea" id="RHEA:43100"/>
        <dbReference type="Rhea" id="RHEA-COMP:10339"/>
        <dbReference type="Rhea" id="RHEA-COMP:10340"/>
        <dbReference type="ChEBI" id="CHEBI:15378"/>
        <dbReference type="ChEBI" id="CHEBI:57856"/>
        <dbReference type="ChEBI" id="CHEBI:59789"/>
        <dbReference type="ChEBI" id="CHEBI:65315"/>
        <dbReference type="ChEBI" id="CHEBI:74478"/>
        <dbReference type="EC" id="2.1.1.211"/>
    </reaction>
</comment>
<evidence type="ECO:0000256" key="2">
    <source>
        <dbReference type="ARBA" id="ARBA00009056"/>
    </source>
</evidence>
<feature type="region of interest" description="Disordered" evidence="12">
    <location>
        <begin position="1"/>
        <end position="38"/>
    </location>
</feature>
<keyword evidence="14" id="KW-1185">Reference proteome</keyword>
<name>A0ABR3ZM10_9PEZI</name>
<evidence type="ECO:0000256" key="10">
    <source>
        <dbReference type="ARBA" id="ARBA00047957"/>
    </source>
</evidence>
<keyword evidence="7 11" id="KW-0808">Transferase</keyword>
<reference evidence="13 14" key="1">
    <citation type="journal article" date="2024" name="IMA Fungus">
        <title>IMA Genome - F19 : A genome assembly and annotation guide to empower mycologists, including annotated draft genome sequences of Ceratocystis pirilliformis, Diaporthe australafricana, Fusarium ophioides, Paecilomyces lecythidis, and Sporothrix stenoceras.</title>
        <authorList>
            <person name="Aylward J."/>
            <person name="Wilson A.M."/>
            <person name="Visagie C.M."/>
            <person name="Spraker J."/>
            <person name="Barnes I."/>
            <person name="Buitendag C."/>
            <person name="Ceriani C."/>
            <person name="Del Mar Angel L."/>
            <person name="du Plessis D."/>
            <person name="Fuchs T."/>
            <person name="Gasser K."/>
            <person name="Kramer D."/>
            <person name="Li W."/>
            <person name="Munsamy K."/>
            <person name="Piso A."/>
            <person name="Price J.L."/>
            <person name="Sonnekus B."/>
            <person name="Thomas C."/>
            <person name="van der Nest A."/>
            <person name="van Dijk A."/>
            <person name="van Heerden A."/>
            <person name="van Vuuren N."/>
            <person name="Yilmaz N."/>
            <person name="Duong T.A."/>
            <person name="van der Merwe N.A."/>
            <person name="Wingfield M.J."/>
            <person name="Wingfield B.D."/>
        </authorList>
    </citation>
    <scope>NUCLEOTIDE SEQUENCE [LARGE SCALE GENOMIC DNA]</scope>
    <source>
        <strain evidence="13 14">CMW 12675</strain>
    </source>
</reference>
<evidence type="ECO:0000256" key="11">
    <source>
        <dbReference type="RuleBase" id="RU368004"/>
    </source>
</evidence>
<protein>
    <recommendedName>
        <fullName evidence="4 11">tRNA (uracil-O(2)-)-methyltransferase</fullName>
        <ecNumber evidence="3 11">2.1.1.211</ecNumber>
    </recommendedName>
</protein>
<evidence type="ECO:0000256" key="7">
    <source>
        <dbReference type="ARBA" id="ARBA00022679"/>
    </source>
</evidence>
<comment type="similarity">
    <text evidence="2 11">Belongs to the TRM44 family.</text>
</comment>
<evidence type="ECO:0000256" key="5">
    <source>
        <dbReference type="ARBA" id="ARBA00022490"/>
    </source>
</evidence>
<evidence type="ECO:0000256" key="6">
    <source>
        <dbReference type="ARBA" id="ARBA00022603"/>
    </source>
</evidence>
<gene>
    <name evidence="13" type="primary">TRM44</name>
    <name evidence="13" type="ORF">Cpir12675_000568</name>
</gene>
<organism evidence="13 14">
    <name type="scientific">Ceratocystis pirilliformis</name>
    <dbReference type="NCBI Taxonomy" id="259994"/>
    <lineage>
        <taxon>Eukaryota</taxon>
        <taxon>Fungi</taxon>
        <taxon>Dikarya</taxon>
        <taxon>Ascomycota</taxon>
        <taxon>Pezizomycotina</taxon>
        <taxon>Sordariomycetes</taxon>
        <taxon>Hypocreomycetidae</taxon>
        <taxon>Microascales</taxon>
        <taxon>Ceratocystidaceae</taxon>
        <taxon>Ceratocystis</taxon>
    </lineage>
</organism>
<dbReference type="InterPro" id="IPR011671">
    <property type="entry name" value="tRNA_uracil_MeTrfase"/>
</dbReference>
<dbReference type="EMBL" id="JAWDJO010000007">
    <property type="protein sequence ID" value="KAL1901202.1"/>
    <property type="molecule type" value="Genomic_DNA"/>
</dbReference>
<evidence type="ECO:0000256" key="3">
    <source>
        <dbReference type="ARBA" id="ARBA00012795"/>
    </source>
</evidence>
<evidence type="ECO:0000256" key="9">
    <source>
        <dbReference type="ARBA" id="ARBA00022694"/>
    </source>
</evidence>
<dbReference type="GO" id="GO:0032259">
    <property type="term" value="P:methylation"/>
    <property type="evidence" value="ECO:0007669"/>
    <property type="project" value="UniProtKB-KW"/>
</dbReference>
<comment type="function">
    <text evidence="11">Adenosyl-L-methionine (AdoMet)-dependent tRNA (uracil-O(2)-)-methyltransferase.</text>
</comment>